<dbReference type="InterPro" id="IPR023801">
    <property type="entry name" value="His_deacetylse_dom"/>
</dbReference>
<dbReference type="GeneID" id="27308220"/>
<dbReference type="HOGENOM" id="CLU_007727_0_3_1"/>
<evidence type="ECO:0000256" key="4">
    <source>
        <dbReference type="ARBA" id="ARBA00022801"/>
    </source>
</evidence>
<dbReference type="RefSeq" id="XP_016219215.1">
    <property type="nucleotide sequence ID" value="XM_016352958.1"/>
</dbReference>
<evidence type="ECO:0000313" key="12">
    <source>
        <dbReference type="EMBL" id="KIW09346.1"/>
    </source>
</evidence>
<dbReference type="SUPFAM" id="SSF52768">
    <property type="entry name" value="Arginase/deacetylase"/>
    <property type="match status" value="1"/>
</dbReference>
<evidence type="ECO:0000259" key="11">
    <source>
        <dbReference type="Pfam" id="PF00850"/>
    </source>
</evidence>
<dbReference type="InterPro" id="IPR023696">
    <property type="entry name" value="Ureohydrolase_dom_sf"/>
</dbReference>
<dbReference type="GO" id="GO:0032221">
    <property type="term" value="C:Rpd3S complex"/>
    <property type="evidence" value="ECO:0007669"/>
    <property type="project" value="UniProtKB-ARBA"/>
</dbReference>
<dbReference type="InterPro" id="IPR003084">
    <property type="entry name" value="HDAC_I/II"/>
</dbReference>
<dbReference type="PANTHER" id="PTHR10625">
    <property type="entry name" value="HISTONE DEACETYLASE HDAC1-RELATED"/>
    <property type="match status" value="1"/>
</dbReference>
<evidence type="ECO:0000256" key="7">
    <source>
        <dbReference type="ARBA" id="ARBA00023163"/>
    </source>
</evidence>
<protein>
    <recommendedName>
        <fullName evidence="2">histone deacetylase</fullName>
        <ecNumber evidence="2">3.5.1.98</ecNumber>
    </recommendedName>
</protein>
<dbReference type="InParanoid" id="A0A0D1Y2S2"/>
<evidence type="ECO:0000256" key="8">
    <source>
        <dbReference type="ARBA" id="ARBA00023242"/>
    </source>
</evidence>
<keyword evidence="8" id="KW-0539">Nucleus</keyword>
<feature type="compositionally biased region" description="Acidic residues" evidence="10">
    <location>
        <begin position="440"/>
        <end position="449"/>
    </location>
</feature>
<dbReference type="GO" id="GO:0141221">
    <property type="term" value="F:histone deacetylase activity, hydrolytic mechanism"/>
    <property type="evidence" value="ECO:0007669"/>
    <property type="project" value="UniProtKB-EC"/>
</dbReference>
<feature type="compositionally biased region" description="Polar residues" evidence="10">
    <location>
        <begin position="633"/>
        <end position="644"/>
    </location>
</feature>
<keyword evidence="3" id="KW-0678">Repressor</keyword>
<feature type="compositionally biased region" description="Low complexity" evidence="10">
    <location>
        <begin position="585"/>
        <end position="616"/>
    </location>
</feature>
<feature type="compositionally biased region" description="Basic and acidic residues" evidence="10">
    <location>
        <begin position="505"/>
        <end position="517"/>
    </location>
</feature>
<dbReference type="GO" id="GO:0070210">
    <property type="term" value="C:Rpd3L-Expanded complex"/>
    <property type="evidence" value="ECO:0007669"/>
    <property type="project" value="TreeGrafter"/>
</dbReference>
<feature type="compositionally biased region" description="Acidic residues" evidence="10">
    <location>
        <begin position="677"/>
        <end position="687"/>
    </location>
</feature>
<keyword evidence="7" id="KW-0804">Transcription</keyword>
<dbReference type="FunFam" id="3.40.800.20:FF:000001">
    <property type="entry name" value="Histone deacetylase"/>
    <property type="match status" value="1"/>
</dbReference>
<accession>A0A0D1Y2S2</accession>
<sequence>MEMSDKAFAPLDEHGSTLPRKDKVAYFYDSDVGNYAYVAGHPMKPHRIRVAHSLIMNYGCYKYMEIYRAKPATKYEMTQFHTDDYVDFLQRVTPDNMETYSKEQSKYNVGDDCPVFDGLFEFCGISAGGSMEGAARLNRKKCEIAINWAGGLHHAKKSEASGFCYVNDIVLGIIELLRFHKRVLYIDIDVHHGDGVEEAFYTTDRVMTVSFHKYGEYFPGTGELRDIGVGKGKYYAVNYPLRDGITDKTYKGVFEPVIQAVMDNYNPDAIVLQCGGDSLSGDRLGCFNLSMKGHANCVKFVKSFGKPTLVLGGGGYTMRNVARTWAYETGALIGRELGPNLPYNDYYAYFAPDYELNVHPSNMDNANSAEYLRRVTEEVVTNLRQTGTPSVQMQDVPRAPLGGAMDSDAEDEADDMDADQNPDTRLTQRQADKMIARDDEFYESEDEEMNERNGIRRQPGQQRSRNIGIMDYENPHAQPDIDVDENGQPVEVPGNTGNGVIGSGSREENKRIADQKADAALSPGESSTGSNSKVTNGKPSRASSGHPEAKPEPDGQAEAEADEMDVDEGSEGDDELEEEVEDVPAEATADVTAVAASETTAATATASAAAAETTTSNSPRPGAELTPPDSPAEETSNAQSTTVAAPSGGATEDVEMADEDMKVEDAPEKKEGLVEQEKDDQEGEEKTEEVAMKDEE</sequence>
<evidence type="ECO:0000256" key="9">
    <source>
        <dbReference type="ARBA" id="ARBA00061569"/>
    </source>
</evidence>
<feature type="compositionally biased region" description="Polar residues" evidence="10">
    <location>
        <begin position="524"/>
        <end position="543"/>
    </location>
</feature>
<dbReference type="PANTHER" id="PTHR10625:SF10">
    <property type="entry name" value="HISTONE DEACETYLASE HDAC1"/>
    <property type="match status" value="1"/>
</dbReference>
<keyword evidence="13" id="KW-1185">Reference proteome</keyword>
<evidence type="ECO:0000256" key="2">
    <source>
        <dbReference type="ARBA" id="ARBA00012111"/>
    </source>
</evidence>
<gene>
    <name evidence="12" type="ORF">PV09_00247</name>
</gene>
<dbReference type="OrthoDB" id="1918432at2759"/>
<dbReference type="Gene3D" id="3.40.800.20">
    <property type="entry name" value="Histone deacetylase domain"/>
    <property type="match status" value="1"/>
</dbReference>
<dbReference type="Proteomes" id="UP000053259">
    <property type="component" value="Unassembled WGS sequence"/>
</dbReference>
<dbReference type="FunCoup" id="A0A0D1Y2S2">
    <property type="interactions" value="1002"/>
</dbReference>
<evidence type="ECO:0000256" key="3">
    <source>
        <dbReference type="ARBA" id="ARBA00022491"/>
    </source>
</evidence>
<feature type="region of interest" description="Disordered" evidence="10">
    <location>
        <begin position="383"/>
        <end position="696"/>
    </location>
</feature>
<dbReference type="Pfam" id="PF00850">
    <property type="entry name" value="Hist_deacetyl"/>
    <property type="match status" value="1"/>
</dbReference>
<dbReference type="EMBL" id="KN847529">
    <property type="protein sequence ID" value="KIW09346.1"/>
    <property type="molecule type" value="Genomic_DNA"/>
</dbReference>
<feature type="compositionally biased region" description="Basic and acidic residues" evidence="10">
    <location>
        <begin position="430"/>
        <end position="439"/>
    </location>
</feature>
<keyword evidence="5" id="KW-0156">Chromatin regulator</keyword>
<dbReference type="PRINTS" id="PR01271">
    <property type="entry name" value="HISDACETLASE"/>
</dbReference>
<dbReference type="EC" id="3.5.1.98" evidence="2"/>
<dbReference type="VEuPathDB" id="FungiDB:PV09_00247"/>
<evidence type="ECO:0000256" key="10">
    <source>
        <dbReference type="SAM" id="MobiDB-lite"/>
    </source>
</evidence>
<evidence type="ECO:0000313" key="13">
    <source>
        <dbReference type="Proteomes" id="UP000053259"/>
    </source>
</evidence>
<keyword evidence="4" id="KW-0378">Hydrolase</keyword>
<reference evidence="12 13" key="1">
    <citation type="submission" date="2015-01" db="EMBL/GenBank/DDBJ databases">
        <title>The Genome Sequence of Ochroconis gallopava CBS43764.</title>
        <authorList>
            <consortium name="The Broad Institute Genomics Platform"/>
            <person name="Cuomo C."/>
            <person name="de Hoog S."/>
            <person name="Gorbushina A."/>
            <person name="Stielow B."/>
            <person name="Teixiera M."/>
            <person name="Abouelleil A."/>
            <person name="Chapman S.B."/>
            <person name="Priest M."/>
            <person name="Young S.K."/>
            <person name="Wortman J."/>
            <person name="Nusbaum C."/>
            <person name="Birren B."/>
        </authorList>
    </citation>
    <scope>NUCLEOTIDE SEQUENCE [LARGE SCALE GENOMIC DNA]</scope>
    <source>
        <strain evidence="12 13">CBS 43764</strain>
    </source>
</reference>
<feature type="compositionally biased region" description="Polar residues" evidence="10">
    <location>
        <begin position="383"/>
        <end position="393"/>
    </location>
</feature>
<evidence type="ECO:0000256" key="5">
    <source>
        <dbReference type="ARBA" id="ARBA00022853"/>
    </source>
</evidence>
<dbReference type="InterPro" id="IPR000286">
    <property type="entry name" value="HDACs"/>
</dbReference>
<evidence type="ECO:0000256" key="1">
    <source>
        <dbReference type="ARBA" id="ARBA00004123"/>
    </source>
</evidence>
<dbReference type="GO" id="GO:0031507">
    <property type="term" value="P:heterochromatin formation"/>
    <property type="evidence" value="ECO:0007669"/>
    <property type="project" value="TreeGrafter"/>
</dbReference>
<feature type="compositionally biased region" description="Acidic residues" evidence="10">
    <location>
        <begin position="555"/>
        <end position="584"/>
    </location>
</feature>
<keyword evidence="6" id="KW-0805">Transcription regulation</keyword>
<comment type="similarity">
    <text evidence="9">Belongs to the histone deacetylase family. HD Type 1 subfamily.</text>
</comment>
<feature type="compositionally biased region" description="Basic and acidic residues" evidence="10">
    <location>
        <begin position="659"/>
        <end position="676"/>
    </location>
</feature>
<feature type="compositionally biased region" description="Acidic residues" evidence="10">
    <location>
        <begin position="407"/>
        <end position="420"/>
    </location>
</feature>
<proteinExistence type="inferred from homology"/>
<feature type="domain" description="Histone deacetylase" evidence="11">
    <location>
        <begin position="41"/>
        <end position="331"/>
    </location>
</feature>
<organism evidence="12 13">
    <name type="scientific">Verruconis gallopava</name>
    <dbReference type="NCBI Taxonomy" id="253628"/>
    <lineage>
        <taxon>Eukaryota</taxon>
        <taxon>Fungi</taxon>
        <taxon>Dikarya</taxon>
        <taxon>Ascomycota</taxon>
        <taxon>Pezizomycotina</taxon>
        <taxon>Dothideomycetes</taxon>
        <taxon>Pleosporomycetidae</taxon>
        <taxon>Venturiales</taxon>
        <taxon>Sympoventuriaceae</taxon>
        <taxon>Verruconis</taxon>
    </lineage>
</organism>
<dbReference type="InterPro" id="IPR037138">
    <property type="entry name" value="His_deacetylse_dom_sf"/>
</dbReference>
<comment type="subcellular location">
    <subcellularLocation>
        <location evidence="1">Nucleus</location>
    </subcellularLocation>
</comment>
<dbReference type="AlphaFoldDB" id="A0A0D1Y2S2"/>
<name>A0A0D1Y2S2_9PEZI</name>
<dbReference type="PRINTS" id="PR01270">
    <property type="entry name" value="HDASUPER"/>
</dbReference>
<evidence type="ECO:0000256" key="6">
    <source>
        <dbReference type="ARBA" id="ARBA00023015"/>
    </source>
</evidence>
<dbReference type="STRING" id="253628.A0A0D1Y2S2"/>
<dbReference type="GO" id="GO:0033698">
    <property type="term" value="C:Rpd3L complex"/>
    <property type="evidence" value="ECO:0007669"/>
    <property type="project" value="UniProtKB-ARBA"/>
</dbReference>